<keyword evidence="1" id="KW-0472">Membrane</keyword>
<gene>
    <name evidence="3" type="ORF">IMZ08_04145</name>
</gene>
<dbReference type="InterPro" id="IPR003734">
    <property type="entry name" value="DUF155"/>
</dbReference>
<reference evidence="3 4" key="1">
    <citation type="submission" date="2020-10" db="EMBL/GenBank/DDBJ databases">
        <title>Bacillus sp. HD4P25, an endophyte from a halophyte.</title>
        <authorList>
            <person name="Sun J.-Q."/>
        </authorList>
    </citation>
    <scope>NUCLEOTIDE SEQUENCE [LARGE SCALE GENOMIC DNA]</scope>
    <source>
        <strain evidence="3 4">YIM 93174</strain>
    </source>
</reference>
<evidence type="ECO:0000313" key="3">
    <source>
        <dbReference type="EMBL" id="MBE4907250.1"/>
    </source>
</evidence>
<dbReference type="PANTHER" id="PTHR16255">
    <property type="entry name" value="REQUIRED FOR MEIOTIC NUCLEAR DIVISION PROTEIN 1 HOMOLOG"/>
    <property type="match status" value="1"/>
</dbReference>
<dbReference type="PANTHER" id="PTHR16255:SF1">
    <property type="entry name" value="REQUIRED FOR MEIOTIC NUCLEAR DIVISION PROTEIN 1 HOMOLOG"/>
    <property type="match status" value="1"/>
</dbReference>
<evidence type="ECO:0000259" key="2">
    <source>
        <dbReference type="Pfam" id="PF02582"/>
    </source>
</evidence>
<feature type="domain" description="DUF155" evidence="2">
    <location>
        <begin position="57"/>
        <end position="229"/>
    </location>
</feature>
<protein>
    <submittedName>
        <fullName evidence="3">RMD1 family protein</fullName>
    </submittedName>
</protein>
<feature type="transmembrane region" description="Helical" evidence="1">
    <location>
        <begin position="256"/>
        <end position="277"/>
    </location>
</feature>
<dbReference type="Proteomes" id="UP001516662">
    <property type="component" value="Unassembled WGS sequence"/>
</dbReference>
<evidence type="ECO:0000256" key="1">
    <source>
        <dbReference type="SAM" id="Phobius"/>
    </source>
</evidence>
<accession>A0ABR9QFI5</accession>
<evidence type="ECO:0000313" key="4">
    <source>
        <dbReference type="Proteomes" id="UP001516662"/>
    </source>
</evidence>
<keyword evidence="1" id="KW-1133">Transmembrane helix</keyword>
<proteinExistence type="predicted"/>
<sequence>MEPIMFKAFAITHEIDLNKIAVHCGIPKKFTWEEPLILRGDILQSILPQEVKDTQQIMVFSFGSIVFINYSEPAEIKKFLTFIQSFEPEVDLTHFDKYSDDYSLHVKETDRIQYDDEYVVVPTYEEFYPELISTVIAKSVALEKTEEQLGKIHDKLENMIDRLEKGKLRIGNKELARTTAKIVRHEYNTLAYIMILDKPDITWTSSNAGEFYDCMVDFFELNDRYKILKSKTEILYNIMDGFSTISHSIRGLFVEWMIVILILFDIALTILGIIGLLPY</sequence>
<dbReference type="InterPro" id="IPR051624">
    <property type="entry name" value="RMD1/Sad1-interacting"/>
</dbReference>
<dbReference type="Pfam" id="PF02582">
    <property type="entry name" value="DUF155"/>
    <property type="match status" value="1"/>
</dbReference>
<dbReference type="RefSeq" id="WP_193534718.1">
    <property type="nucleotide sequence ID" value="NZ_JADCLJ010000007.1"/>
</dbReference>
<comment type="caution">
    <text evidence="3">The sequence shown here is derived from an EMBL/GenBank/DDBJ whole genome shotgun (WGS) entry which is preliminary data.</text>
</comment>
<keyword evidence="1" id="KW-0812">Transmembrane</keyword>
<organism evidence="3 4">
    <name type="scientific">Litchfieldia luteola</name>
    <dbReference type="NCBI Taxonomy" id="682179"/>
    <lineage>
        <taxon>Bacteria</taxon>
        <taxon>Bacillati</taxon>
        <taxon>Bacillota</taxon>
        <taxon>Bacilli</taxon>
        <taxon>Bacillales</taxon>
        <taxon>Bacillaceae</taxon>
        <taxon>Litchfieldia</taxon>
    </lineage>
</organism>
<keyword evidence="4" id="KW-1185">Reference proteome</keyword>
<name>A0ABR9QFI5_9BACI</name>
<dbReference type="EMBL" id="JADCLJ010000007">
    <property type="protein sequence ID" value="MBE4907250.1"/>
    <property type="molecule type" value="Genomic_DNA"/>
</dbReference>